<reference evidence="3 4" key="1">
    <citation type="submission" date="2019-07" db="EMBL/GenBank/DDBJ databases">
        <title>Deep subsurface shale carbon reservoir microbial communities from Ohio and West Virginia, USA.</title>
        <authorList>
            <person name="Wrighton K."/>
        </authorList>
    </citation>
    <scope>NUCLEOTIDE SEQUENCE [LARGE SCALE GENOMIC DNA]</scope>
    <source>
        <strain evidence="3 4">NP_8Ht</strain>
    </source>
</reference>
<dbReference type="EMBL" id="VNHQ01000011">
    <property type="protein sequence ID" value="TYP66303.1"/>
    <property type="molecule type" value="Genomic_DNA"/>
</dbReference>
<dbReference type="AlphaFoldDB" id="A0A5S5BKQ2"/>
<protein>
    <submittedName>
        <fullName evidence="3">Uncharacterized protein</fullName>
    </submittedName>
</protein>
<proteinExistence type="predicted"/>
<gene>
    <name evidence="3" type="ORF">A9A72_121301</name>
</gene>
<comment type="caution">
    <text evidence="3">The sequence shown here is derived from an EMBL/GenBank/DDBJ whole genome shotgun (WGS) entry which is preliminary data.</text>
</comment>
<evidence type="ECO:0000256" key="2">
    <source>
        <dbReference type="SAM" id="SignalP"/>
    </source>
</evidence>
<evidence type="ECO:0000256" key="1">
    <source>
        <dbReference type="SAM" id="MobiDB-lite"/>
    </source>
</evidence>
<sequence length="82" mass="8977">MKFINILSVGVFACAISLGSVMAVAKGDIDGYDRSMKAAQKFRENQERIHGKDKSEVKTSNKKADTASEQVTPKRTEPSSKD</sequence>
<dbReference type="OrthoDB" id="6938363at2"/>
<accession>A0A5S5BKQ2</accession>
<keyword evidence="2" id="KW-0732">Signal</keyword>
<dbReference type="RefSeq" id="WP_148924219.1">
    <property type="nucleotide sequence ID" value="NZ_VNHQ01000011.1"/>
</dbReference>
<feature type="region of interest" description="Disordered" evidence="1">
    <location>
        <begin position="42"/>
        <end position="82"/>
    </location>
</feature>
<organism evidence="3 4">
    <name type="scientific">Stutzerimonas stutzeri</name>
    <name type="common">Pseudomonas stutzeri</name>
    <dbReference type="NCBI Taxonomy" id="316"/>
    <lineage>
        <taxon>Bacteria</taxon>
        <taxon>Pseudomonadati</taxon>
        <taxon>Pseudomonadota</taxon>
        <taxon>Gammaproteobacteria</taxon>
        <taxon>Pseudomonadales</taxon>
        <taxon>Pseudomonadaceae</taxon>
        <taxon>Stutzerimonas</taxon>
    </lineage>
</organism>
<name>A0A5S5BKQ2_STUST</name>
<evidence type="ECO:0000313" key="3">
    <source>
        <dbReference type="EMBL" id="TYP66303.1"/>
    </source>
</evidence>
<feature type="signal peptide" evidence="2">
    <location>
        <begin position="1"/>
        <end position="25"/>
    </location>
</feature>
<feature type="chain" id="PRO_5024313826" evidence="2">
    <location>
        <begin position="26"/>
        <end position="82"/>
    </location>
</feature>
<evidence type="ECO:0000313" key="4">
    <source>
        <dbReference type="Proteomes" id="UP000324282"/>
    </source>
</evidence>
<dbReference type="Proteomes" id="UP000324282">
    <property type="component" value="Unassembled WGS sequence"/>
</dbReference>